<sequence>MQLCKVGYRRIFTSDNYKIAPPWFSDIAILMDNVEDQYLTDDVILLDVSRRANDYINLASKTLRDVTICVLELTHDRLK</sequence>
<protein>
    <submittedName>
        <fullName evidence="1">11539_t:CDS:1</fullName>
    </submittedName>
</protein>
<name>A0A9N9D9S5_9GLOM</name>
<gene>
    <name evidence="1" type="ORF">AGERDE_LOCUS10628</name>
</gene>
<proteinExistence type="predicted"/>
<comment type="caution">
    <text evidence="1">The sequence shown here is derived from an EMBL/GenBank/DDBJ whole genome shotgun (WGS) entry which is preliminary data.</text>
</comment>
<organism evidence="1 2">
    <name type="scientific">Ambispora gerdemannii</name>
    <dbReference type="NCBI Taxonomy" id="144530"/>
    <lineage>
        <taxon>Eukaryota</taxon>
        <taxon>Fungi</taxon>
        <taxon>Fungi incertae sedis</taxon>
        <taxon>Mucoromycota</taxon>
        <taxon>Glomeromycotina</taxon>
        <taxon>Glomeromycetes</taxon>
        <taxon>Archaeosporales</taxon>
        <taxon>Ambisporaceae</taxon>
        <taxon>Ambispora</taxon>
    </lineage>
</organism>
<dbReference type="AlphaFoldDB" id="A0A9N9D9S5"/>
<reference evidence="1" key="1">
    <citation type="submission" date="2021-06" db="EMBL/GenBank/DDBJ databases">
        <authorList>
            <person name="Kallberg Y."/>
            <person name="Tangrot J."/>
            <person name="Rosling A."/>
        </authorList>
    </citation>
    <scope>NUCLEOTIDE SEQUENCE</scope>
    <source>
        <strain evidence="1">MT106</strain>
    </source>
</reference>
<evidence type="ECO:0000313" key="2">
    <source>
        <dbReference type="Proteomes" id="UP000789831"/>
    </source>
</evidence>
<accession>A0A9N9D9S5</accession>
<dbReference type="EMBL" id="CAJVPL010003461">
    <property type="protein sequence ID" value="CAG8633280.1"/>
    <property type="molecule type" value="Genomic_DNA"/>
</dbReference>
<evidence type="ECO:0000313" key="1">
    <source>
        <dbReference type="EMBL" id="CAG8633280.1"/>
    </source>
</evidence>
<dbReference type="Proteomes" id="UP000789831">
    <property type="component" value="Unassembled WGS sequence"/>
</dbReference>
<keyword evidence="2" id="KW-1185">Reference proteome</keyword>